<dbReference type="InterPro" id="IPR036291">
    <property type="entry name" value="NAD(P)-bd_dom_sf"/>
</dbReference>
<dbReference type="Pfam" id="PF22725">
    <property type="entry name" value="GFO_IDH_MocA_C3"/>
    <property type="match status" value="1"/>
</dbReference>
<dbReference type="SUPFAM" id="SSF51735">
    <property type="entry name" value="NAD(P)-binding Rossmann-fold domains"/>
    <property type="match status" value="1"/>
</dbReference>
<dbReference type="AlphaFoldDB" id="A0A2S4JPA1"/>
<keyword evidence="4" id="KW-1185">Reference proteome</keyword>
<evidence type="ECO:0000313" key="4">
    <source>
        <dbReference type="Proteomes" id="UP000237350"/>
    </source>
</evidence>
<dbReference type="SUPFAM" id="SSF55347">
    <property type="entry name" value="Glyceraldehyde-3-phosphate dehydrogenase-like, C-terminal domain"/>
    <property type="match status" value="1"/>
</dbReference>
<sequence>MIHSGIIGPGLIWEKTHRRILSELHDEIHVAAVAARSRENQKRARQAYPDATIYSDARKLIEDPEVEAVIILTPINLNASFARAALEAGKHAIVEKPLARSLAEAQELYRLEEQSPGTLIVLEQFLYKALLPETRTLLKEGEIGTPVSFERVLHGRISADGDQTGGYGQTDWRQNPDYPLGTFFDGGIHEVALLQELFGPPREVFARGRSLRPDFGEVDLLTLSAVYPGDIQGTIVYSGCLGKLGDHFVIHGTRGALVVRDRELHIRSPLDGTESLLPFSWHCENTTMWKEILGNLREGTPPRYTREKVLQDLAFMEALGRSLSSGASEPLA</sequence>
<dbReference type="InterPro" id="IPR055170">
    <property type="entry name" value="GFO_IDH_MocA-like_dom"/>
</dbReference>
<dbReference type="Pfam" id="PF01408">
    <property type="entry name" value="GFO_IDH_MocA"/>
    <property type="match status" value="1"/>
</dbReference>
<dbReference type="Proteomes" id="UP000237350">
    <property type="component" value="Unassembled WGS sequence"/>
</dbReference>
<dbReference type="InterPro" id="IPR051317">
    <property type="entry name" value="Gfo/Idh/MocA_oxidoreduct"/>
</dbReference>
<gene>
    <name evidence="3" type="ORF">AU468_08440</name>
</gene>
<dbReference type="PANTHER" id="PTHR43708:SF8">
    <property type="entry name" value="OXIDOREDUCTASE"/>
    <property type="match status" value="1"/>
</dbReference>
<evidence type="ECO:0000259" key="1">
    <source>
        <dbReference type="Pfam" id="PF01408"/>
    </source>
</evidence>
<dbReference type="RefSeq" id="WP_181015488.1">
    <property type="nucleotide sequence ID" value="NZ_LPWH01000067.1"/>
</dbReference>
<reference evidence="4" key="1">
    <citation type="submission" date="2015-12" db="EMBL/GenBank/DDBJ databases">
        <authorList>
            <person name="Lodha T.D."/>
            <person name="Chintalapati S."/>
            <person name="Chintalapati V.R."/>
            <person name="Sravanthi T."/>
        </authorList>
    </citation>
    <scope>NUCLEOTIDE SEQUENCE [LARGE SCALE GENOMIC DNA]</scope>
    <source>
        <strain evidence="4">JC133</strain>
    </source>
</reference>
<feature type="domain" description="Gfo/Idh/MocA-like oxidoreductase N-terminal" evidence="1">
    <location>
        <begin position="3"/>
        <end position="121"/>
    </location>
</feature>
<dbReference type="EMBL" id="LPWH01000067">
    <property type="protein sequence ID" value="POR01336.1"/>
    <property type="molecule type" value="Genomic_DNA"/>
</dbReference>
<evidence type="ECO:0000259" key="2">
    <source>
        <dbReference type="Pfam" id="PF22725"/>
    </source>
</evidence>
<accession>A0A2S4JPA1</accession>
<evidence type="ECO:0008006" key="5">
    <source>
        <dbReference type="Google" id="ProtNLM"/>
    </source>
</evidence>
<organism evidence="3 4">
    <name type="scientific">Alkalispirochaeta sphaeroplastigenens</name>
    <dbReference type="NCBI Taxonomy" id="1187066"/>
    <lineage>
        <taxon>Bacteria</taxon>
        <taxon>Pseudomonadati</taxon>
        <taxon>Spirochaetota</taxon>
        <taxon>Spirochaetia</taxon>
        <taxon>Spirochaetales</taxon>
        <taxon>Spirochaetaceae</taxon>
        <taxon>Alkalispirochaeta</taxon>
    </lineage>
</organism>
<dbReference type="PANTHER" id="PTHR43708">
    <property type="entry name" value="CONSERVED EXPRESSED OXIDOREDUCTASE (EUROFUNG)"/>
    <property type="match status" value="1"/>
</dbReference>
<dbReference type="Gene3D" id="3.30.360.10">
    <property type="entry name" value="Dihydrodipicolinate Reductase, domain 2"/>
    <property type="match status" value="1"/>
</dbReference>
<evidence type="ECO:0000313" key="3">
    <source>
        <dbReference type="EMBL" id="POR01336.1"/>
    </source>
</evidence>
<dbReference type="Gene3D" id="3.40.50.720">
    <property type="entry name" value="NAD(P)-binding Rossmann-like Domain"/>
    <property type="match status" value="1"/>
</dbReference>
<feature type="domain" description="GFO/IDH/MocA-like oxidoreductase" evidence="2">
    <location>
        <begin position="134"/>
        <end position="257"/>
    </location>
</feature>
<name>A0A2S4JPA1_9SPIO</name>
<dbReference type="GO" id="GO:0000166">
    <property type="term" value="F:nucleotide binding"/>
    <property type="evidence" value="ECO:0007669"/>
    <property type="project" value="InterPro"/>
</dbReference>
<proteinExistence type="predicted"/>
<dbReference type="InterPro" id="IPR000683">
    <property type="entry name" value="Gfo/Idh/MocA-like_OxRdtase_N"/>
</dbReference>
<protein>
    <recommendedName>
        <fullName evidence="5">Gfo/Idh/MocA-like oxidoreductase N-terminal domain-containing protein</fullName>
    </recommendedName>
</protein>
<comment type="caution">
    <text evidence="3">The sequence shown here is derived from an EMBL/GenBank/DDBJ whole genome shotgun (WGS) entry which is preliminary data.</text>
</comment>